<protein>
    <submittedName>
        <fullName evidence="1">DUF6146 family protein</fullName>
    </submittedName>
</protein>
<dbReference type="InterPro" id="IPR046144">
    <property type="entry name" value="DUF6146"/>
</dbReference>
<dbReference type="Pfam" id="PF19643">
    <property type="entry name" value="DUF6146"/>
    <property type="match status" value="1"/>
</dbReference>
<name>A0ABY5YD99_9FLAO</name>
<evidence type="ECO:0000313" key="2">
    <source>
        <dbReference type="Proteomes" id="UP001059209"/>
    </source>
</evidence>
<dbReference type="RefSeq" id="WP_260574923.1">
    <property type="nucleotide sequence ID" value="NZ_CP104205.1"/>
</dbReference>
<proteinExistence type="predicted"/>
<dbReference type="EMBL" id="CP104205">
    <property type="protein sequence ID" value="UWX56297.1"/>
    <property type="molecule type" value="Genomic_DNA"/>
</dbReference>
<dbReference type="Proteomes" id="UP001059209">
    <property type="component" value="Chromosome"/>
</dbReference>
<reference evidence="1" key="1">
    <citation type="submission" date="2022-09" db="EMBL/GenBank/DDBJ databases">
        <title>Maribacter litopenaei sp. nov., isolated from the intestinal tract of the Pacific White Shrimp, Litopenaeus vannamei.</title>
        <authorList>
            <person name="Kim S.Y."/>
            <person name="Hwang C.Y."/>
        </authorList>
    </citation>
    <scope>NUCLEOTIDE SEQUENCE</scope>
    <source>
        <strain evidence="1">HL-LV01</strain>
    </source>
</reference>
<organism evidence="1 2">
    <name type="scientific">Maribacter litopenaei</name>
    <dbReference type="NCBI Taxonomy" id="2976127"/>
    <lineage>
        <taxon>Bacteria</taxon>
        <taxon>Pseudomonadati</taxon>
        <taxon>Bacteroidota</taxon>
        <taxon>Flavobacteriia</taxon>
        <taxon>Flavobacteriales</taxon>
        <taxon>Flavobacteriaceae</taxon>
        <taxon>Maribacter</taxon>
    </lineage>
</organism>
<sequence>MNKKILIKVLKVLGMFTITLSLVYCVGTKETIDISDQEKELFNETEGDTITIANEETEYEIIIIEPGFNTWLNSIARPEGYYSQSFLENRNRLMVIEWNQRVLQPQRFSPLLYELQINYERNIDYGYEVNYKLYNYFIYFQRKYNQRLDHFLPRI</sequence>
<evidence type="ECO:0000313" key="1">
    <source>
        <dbReference type="EMBL" id="UWX56297.1"/>
    </source>
</evidence>
<keyword evidence="2" id="KW-1185">Reference proteome</keyword>
<gene>
    <name evidence="1" type="ORF">NYZ99_08805</name>
</gene>
<accession>A0ABY5YD99</accession>